<feature type="compositionally biased region" description="Basic and acidic residues" evidence="1">
    <location>
        <begin position="181"/>
        <end position="194"/>
    </location>
</feature>
<proteinExistence type="predicted"/>
<feature type="compositionally biased region" description="Basic and acidic residues" evidence="1">
    <location>
        <begin position="403"/>
        <end position="418"/>
    </location>
</feature>
<protein>
    <submittedName>
        <fullName evidence="2">Uncharacterized protein</fullName>
    </submittedName>
</protein>
<feature type="compositionally biased region" description="Low complexity" evidence="1">
    <location>
        <begin position="118"/>
        <end position="131"/>
    </location>
</feature>
<evidence type="ECO:0000313" key="2">
    <source>
        <dbReference type="EMBL" id="KAF2660510.1"/>
    </source>
</evidence>
<feature type="compositionally biased region" description="Polar residues" evidence="1">
    <location>
        <begin position="82"/>
        <end position="91"/>
    </location>
</feature>
<dbReference type="Proteomes" id="UP000799324">
    <property type="component" value="Unassembled WGS sequence"/>
</dbReference>
<feature type="compositionally biased region" description="Polar residues" evidence="1">
    <location>
        <begin position="374"/>
        <end position="388"/>
    </location>
</feature>
<evidence type="ECO:0000313" key="3">
    <source>
        <dbReference type="Proteomes" id="UP000799324"/>
    </source>
</evidence>
<accession>A0A6A6TKX9</accession>
<feature type="compositionally biased region" description="Polar residues" evidence="1">
    <location>
        <begin position="300"/>
        <end position="314"/>
    </location>
</feature>
<reference evidence="2" key="1">
    <citation type="journal article" date="2020" name="Stud. Mycol.">
        <title>101 Dothideomycetes genomes: a test case for predicting lifestyles and emergence of pathogens.</title>
        <authorList>
            <person name="Haridas S."/>
            <person name="Albert R."/>
            <person name="Binder M."/>
            <person name="Bloem J."/>
            <person name="Labutti K."/>
            <person name="Salamov A."/>
            <person name="Andreopoulos B."/>
            <person name="Baker S."/>
            <person name="Barry K."/>
            <person name="Bills G."/>
            <person name="Bluhm B."/>
            <person name="Cannon C."/>
            <person name="Castanera R."/>
            <person name="Culley D."/>
            <person name="Daum C."/>
            <person name="Ezra D."/>
            <person name="Gonzalez J."/>
            <person name="Henrissat B."/>
            <person name="Kuo A."/>
            <person name="Liang C."/>
            <person name="Lipzen A."/>
            <person name="Lutzoni F."/>
            <person name="Magnuson J."/>
            <person name="Mondo S."/>
            <person name="Nolan M."/>
            <person name="Ohm R."/>
            <person name="Pangilinan J."/>
            <person name="Park H.-J."/>
            <person name="Ramirez L."/>
            <person name="Alfaro M."/>
            <person name="Sun H."/>
            <person name="Tritt A."/>
            <person name="Yoshinaga Y."/>
            <person name="Zwiers L.-H."/>
            <person name="Turgeon B."/>
            <person name="Goodwin S."/>
            <person name="Spatafora J."/>
            <person name="Crous P."/>
            <person name="Grigoriev I."/>
        </authorList>
    </citation>
    <scope>NUCLEOTIDE SEQUENCE</scope>
    <source>
        <strain evidence="2">CBS 122681</strain>
    </source>
</reference>
<sequence>MSQWLFGKPTTKASAQTGFIPPSVEERELLLPETPQKTNYTVVTDSLSEHVRAARLESNQRRLRRSSSDQNLRQLHDRDHSISSLSHEQTDSAMLQQRLALATLTRSSNPSPLSWHRSTPTRSISDYSSSSPVPPVTKHRAVDLPLKPCMKQASKSAAGTPPSDEYSQSISETGPMIRRVKTVDFDEPVSRNRQETSPTSVLPETTAPQHSVQVPQAKKTLRGITPFPGPRAKSTPADAATTRTDVHVVAVAPSGHGKVPGDVSKATPTMQMVESNAGRYEIIWDNVPPDEDDMPRNRRNSSASQALYAATSSEPKSLERVNSKLTEWAWGGEVTSSPFKPQIVVFPDDDGRTRRFECAVEEDDMVVIAPPNSLRPSATPSRIPSQPGSARVSRETSEEDEYTDAHRKPEPHSFDRGHPKLLPTTRKEETELLSPTDHFVNYSRPRTQQATGREARKPVGQRRLSNMEDSEIKFRGHRDSVTLARSRIANSGELCSDLLIHGDSVAMVKKRMHARNHAISSARNITAPSKLCASEPATPLDTD</sequence>
<evidence type="ECO:0000256" key="1">
    <source>
        <dbReference type="SAM" id="MobiDB-lite"/>
    </source>
</evidence>
<feature type="region of interest" description="Disordered" evidence="1">
    <location>
        <begin position="369"/>
        <end position="425"/>
    </location>
</feature>
<feature type="region of interest" description="Disordered" evidence="1">
    <location>
        <begin position="57"/>
        <end position="91"/>
    </location>
</feature>
<feature type="region of interest" description="Disordered" evidence="1">
    <location>
        <begin position="104"/>
        <end position="242"/>
    </location>
</feature>
<feature type="region of interest" description="Disordered" evidence="1">
    <location>
        <begin position="286"/>
        <end position="314"/>
    </location>
</feature>
<feature type="compositionally biased region" description="Polar residues" evidence="1">
    <location>
        <begin position="195"/>
        <end position="214"/>
    </location>
</feature>
<dbReference type="OrthoDB" id="3944862at2759"/>
<name>A0A6A6TKX9_9PLEO</name>
<gene>
    <name evidence="2" type="ORF">K491DRAFT_688265</name>
</gene>
<keyword evidence="3" id="KW-1185">Reference proteome</keyword>
<organism evidence="2 3">
    <name type="scientific">Lophiostoma macrostomum CBS 122681</name>
    <dbReference type="NCBI Taxonomy" id="1314788"/>
    <lineage>
        <taxon>Eukaryota</taxon>
        <taxon>Fungi</taxon>
        <taxon>Dikarya</taxon>
        <taxon>Ascomycota</taxon>
        <taxon>Pezizomycotina</taxon>
        <taxon>Dothideomycetes</taxon>
        <taxon>Pleosporomycetidae</taxon>
        <taxon>Pleosporales</taxon>
        <taxon>Lophiostomataceae</taxon>
        <taxon>Lophiostoma</taxon>
    </lineage>
</organism>
<dbReference type="EMBL" id="MU004299">
    <property type="protein sequence ID" value="KAF2660510.1"/>
    <property type="molecule type" value="Genomic_DNA"/>
</dbReference>
<dbReference type="AlphaFoldDB" id="A0A6A6TKX9"/>